<reference evidence="3 8" key="5">
    <citation type="submission" date="2020-12" db="EMBL/GenBank/DDBJ databases">
        <title>FDA dAtabase for Regulatory Grade micrObial Sequences (FDA-ARGOS): Supporting development and validation of Infectious Disease Dx tests.</title>
        <authorList>
            <person name="Sproer C."/>
            <person name="Gronow S."/>
            <person name="Severitt S."/>
            <person name="Schroder I."/>
            <person name="Tallon L."/>
            <person name="Sadzewicz L."/>
            <person name="Zhao X."/>
            <person name="Boylan J."/>
            <person name="Ott S."/>
            <person name="Bowen H."/>
            <person name="Vavikolanu K."/>
            <person name="Mehta A."/>
            <person name="Aluvathingal J."/>
            <person name="Nadendla S."/>
            <person name="Lowell S."/>
            <person name="Myers T."/>
            <person name="Yan Y."/>
            <person name="Sichtig H."/>
        </authorList>
    </citation>
    <scope>NUCLEOTIDE SEQUENCE [LARGE SCALE GENOMIC DNA]</scope>
    <source>
        <strain evidence="3 8">FDAARGOS_902</strain>
    </source>
</reference>
<evidence type="ECO:0000313" key="2">
    <source>
        <dbReference type="EMBL" id="PAK96807.1"/>
    </source>
</evidence>
<dbReference type="EMBL" id="CAACXN010000016">
    <property type="protein sequence ID" value="VEW14913.1"/>
    <property type="molecule type" value="Genomic_DNA"/>
</dbReference>
<dbReference type="EMBL" id="NCWY01000002">
    <property type="protein sequence ID" value="PAK96807.1"/>
    <property type="molecule type" value="Genomic_DNA"/>
</dbReference>
<dbReference type="GeneID" id="99774354"/>
<reference evidence="1" key="2">
    <citation type="submission" date="2016-01" db="EMBL/GenBank/DDBJ databases">
        <authorList>
            <person name="Hong K.W."/>
        </authorList>
    </citation>
    <scope>NUCLEOTIDE SEQUENCE</scope>
    <source>
        <strain evidence="1">M40</strain>
    </source>
</reference>
<evidence type="ECO:0000313" key="8">
    <source>
        <dbReference type="Proteomes" id="UP000594979"/>
    </source>
</evidence>
<sequence length="156" mass="16458">MDALLLIDTDDTGFTSDQAIETLGGIVGRTRAVGGVLIFASTKDELTDREDAEISVFGPDEEDLVLRSDNPDIFEGVDDLAAGLHDMAVDRIVIAGVDDSPGAVWASAMAALVCNFDVIVLSDSVVDADGNPVTWAADAEAAGAMVKRTEDTWLRM</sequence>
<dbReference type="Proteomes" id="UP000216867">
    <property type="component" value="Unassembled WGS sequence"/>
</dbReference>
<dbReference type="AlphaFoldDB" id="A0A161S8A6"/>
<dbReference type="STRING" id="33889.AVW13_08925"/>
<organism evidence="2 6">
    <name type="scientific">Brevibacterium casei</name>
    <dbReference type="NCBI Taxonomy" id="33889"/>
    <lineage>
        <taxon>Bacteria</taxon>
        <taxon>Bacillati</taxon>
        <taxon>Actinomycetota</taxon>
        <taxon>Actinomycetes</taxon>
        <taxon>Micrococcales</taxon>
        <taxon>Brevibacteriaceae</taxon>
        <taxon>Brevibacterium</taxon>
    </lineage>
</organism>
<dbReference type="Proteomes" id="UP000076612">
    <property type="component" value="Unassembled WGS sequence"/>
</dbReference>
<dbReference type="EMBL" id="LQQR01000013">
    <property type="protein sequence ID" value="KZE21575.1"/>
    <property type="molecule type" value="Genomic_DNA"/>
</dbReference>
<evidence type="ECO:0000313" key="1">
    <source>
        <dbReference type="EMBL" id="KZE21575.1"/>
    </source>
</evidence>
<dbReference type="KEGG" id="bcau:I6G59_02780"/>
<name>A0A161S8A6_9MICO</name>
<evidence type="ECO:0000313" key="7">
    <source>
        <dbReference type="Proteomes" id="UP000386281"/>
    </source>
</evidence>
<dbReference type="RefSeq" id="WP_063249556.1">
    <property type="nucleotide sequence ID" value="NZ_CAACXN010000016.1"/>
</dbReference>
<evidence type="ECO:0000313" key="6">
    <source>
        <dbReference type="Proteomes" id="UP000216867"/>
    </source>
</evidence>
<evidence type="ECO:0000313" key="5">
    <source>
        <dbReference type="Proteomes" id="UP000076612"/>
    </source>
</evidence>
<dbReference type="EMBL" id="CP065682">
    <property type="protein sequence ID" value="QPS34272.1"/>
    <property type="molecule type" value="Genomic_DNA"/>
</dbReference>
<dbReference type="InterPro" id="IPR036380">
    <property type="entry name" value="Isochorismatase-like_sf"/>
</dbReference>
<dbReference type="SUPFAM" id="SSF52499">
    <property type="entry name" value="Isochorismatase-like hydrolases"/>
    <property type="match status" value="1"/>
</dbReference>
<evidence type="ECO:0000313" key="4">
    <source>
        <dbReference type="EMBL" id="VEW14913.1"/>
    </source>
</evidence>
<dbReference type="Proteomes" id="UP000594979">
    <property type="component" value="Chromosome"/>
</dbReference>
<evidence type="ECO:0000313" key="3">
    <source>
        <dbReference type="EMBL" id="QPS34272.1"/>
    </source>
</evidence>
<reference evidence="2 6" key="3">
    <citation type="submission" date="2017-04" db="EMBL/GenBank/DDBJ databases">
        <title>Kefir bacterial isolates.</title>
        <authorList>
            <person name="Kim Y."/>
            <person name="Blasche S."/>
            <person name="Patil K.R."/>
        </authorList>
    </citation>
    <scope>NUCLEOTIDE SEQUENCE [LARGE SCALE GENOMIC DNA]</scope>
    <source>
        <strain evidence="2 6">OG2</strain>
    </source>
</reference>
<dbReference type="Gene3D" id="3.40.50.850">
    <property type="entry name" value="Isochorismatase-like"/>
    <property type="match status" value="1"/>
</dbReference>
<gene>
    <name evidence="1" type="ORF">AVW13_08925</name>
    <name evidence="2" type="ORF">B8X04_02555</name>
    <name evidence="3" type="ORF">I6G59_02780</name>
    <name evidence="4" type="ORF">NCTC12391_03063</name>
</gene>
<protein>
    <submittedName>
        <fullName evidence="3">Isochorismatase family protein</fullName>
    </submittedName>
</protein>
<accession>A0A161S8A6</accession>
<proteinExistence type="predicted"/>
<reference evidence="5" key="1">
    <citation type="submission" date="2016-01" db="EMBL/GenBank/DDBJ databases">
        <title>Draft genome of Chromobacterium sp. F49.</title>
        <authorList>
            <person name="Hong K.W."/>
        </authorList>
    </citation>
    <scope>NUCLEOTIDE SEQUENCE [LARGE SCALE GENOMIC DNA]</scope>
    <source>
        <strain evidence="5">M40</strain>
    </source>
</reference>
<dbReference type="Proteomes" id="UP000386281">
    <property type="component" value="Unassembled WGS sequence"/>
</dbReference>
<reference evidence="4 7" key="4">
    <citation type="submission" date="2019-02" db="EMBL/GenBank/DDBJ databases">
        <authorList>
            <consortium name="Pathogen Informatics"/>
        </authorList>
    </citation>
    <scope>NUCLEOTIDE SEQUENCE [LARGE SCALE GENOMIC DNA]</scope>
    <source>
        <strain evidence="4 7">3012STDY7078520</strain>
    </source>
</reference>